<reference evidence="1 2" key="1">
    <citation type="submission" date="2018-05" db="EMBL/GenBank/DDBJ databases">
        <title>Nocardioides silvaticus genome.</title>
        <authorList>
            <person name="Li C."/>
            <person name="Wang G."/>
        </authorList>
    </citation>
    <scope>NUCLEOTIDE SEQUENCE [LARGE SCALE GENOMIC DNA]</scope>
    <source>
        <strain evidence="1 2">CCTCC AB 2018079</strain>
    </source>
</reference>
<dbReference type="GO" id="GO:0001517">
    <property type="term" value="F:N-acetylglucosamine 6-O-sulfotransferase activity"/>
    <property type="evidence" value="ECO:0007669"/>
    <property type="project" value="TreeGrafter"/>
</dbReference>
<dbReference type="RefSeq" id="WP_109692119.1">
    <property type="nucleotide sequence ID" value="NZ_QGDD01000001.1"/>
</dbReference>
<dbReference type="OrthoDB" id="9777890at2"/>
<dbReference type="GO" id="GO:0006790">
    <property type="term" value="P:sulfur compound metabolic process"/>
    <property type="evidence" value="ECO:0007669"/>
    <property type="project" value="TreeGrafter"/>
</dbReference>
<dbReference type="PANTHER" id="PTHR10704:SF44">
    <property type="entry name" value="LD35051P-RELATED"/>
    <property type="match status" value="1"/>
</dbReference>
<dbReference type="EMBL" id="QGDD01000001">
    <property type="protein sequence ID" value="PWN04615.1"/>
    <property type="molecule type" value="Genomic_DNA"/>
</dbReference>
<organism evidence="1 2">
    <name type="scientific">Nocardioides silvaticus</name>
    <dbReference type="NCBI Taxonomy" id="2201891"/>
    <lineage>
        <taxon>Bacteria</taxon>
        <taxon>Bacillati</taxon>
        <taxon>Actinomycetota</taxon>
        <taxon>Actinomycetes</taxon>
        <taxon>Propionibacteriales</taxon>
        <taxon>Nocardioidaceae</taxon>
        <taxon>Nocardioides</taxon>
    </lineage>
</organism>
<evidence type="ECO:0000313" key="1">
    <source>
        <dbReference type="EMBL" id="PWN04615.1"/>
    </source>
</evidence>
<dbReference type="SUPFAM" id="SSF52540">
    <property type="entry name" value="P-loop containing nucleoside triphosphate hydrolases"/>
    <property type="match status" value="1"/>
</dbReference>
<dbReference type="PANTHER" id="PTHR10704">
    <property type="entry name" value="CARBOHYDRATE SULFOTRANSFERASE"/>
    <property type="match status" value="1"/>
</dbReference>
<accession>A0A316TNK1</accession>
<dbReference type="AlphaFoldDB" id="A0A316TNK1"/>
<dbReference type="Gene3D" id="3.40.50.300">
    <property type="entry name" value="P-loop containing nucleotide triphosphate hydrolases"/>
    <property type="match status" value="1"/>
</dbReference>
<dbReference type="GO" id="GO:0006044">
    <property type="term" value="P:N-acetylglucosamine metabolic process"/>
    <property type="evidence" value="ECO:0007669"/>
    <property type="project" value="TreeGrafter"/>
</dbReference>
<protein>
    <recommendedName>
        <fullName evidence="3">Sulfotransferase family protein</fullName>
    </recommendedName>
</protein>
<dbReference type="InterPro" id="IPR027417">
    <property type="entry name" value="P-loop_NTPase"/>
</dbReference>
<name>A0A316TNK1_9ACTN</name>
<sequence length="294" mass="33033">MSDQPRIGFVIGTGRCGSTLVHEILARHPENGFVTNLDDKGVRTSSRLDNQLWRRLPASVTTKGRFRFAPSEAYRALEREVSPVLVDPVRDLVAADATPWLAGRMQAFVATRTARLQSEVFLHKFTGWPRTGFLEACFPGATIIEIVRDPRAVASSWLQMPWWHGHRGPGEWHFGPLPTDQHDVWERHGRSFPVLAALAWRLLMDASDAARKEVPADRWLTVRYEDVVADPRGRIGAMLAHLGLDWTPEFEAGFARYSIESARTDAFRRDLSPADLTAMEDALAGSRAYAELYS</sequence>
<dbReference type="InterPro" id="IPR051135">
    <property type="entry name" value="Gal/GlcNAc/GalNAc_ST"/>
</dbReference>
<evidence type="ECO:0008006" key="3">
    <source>
        <dbReference type="Google" id="ProtNLM"/>
    </source>
</evidence>
<comment type="caution">
    <text evidence="1">The sequence shown here is derived from an EMBL/GenBank/DDBJ whole genome shotgun (WGS) entry which is preliminary data.</text>
</comment>
<dbReference type="Pfam" id="PF13469">
    <property type="entry name" value="Sulfotransfer_3"/>
    <property type="match status" value="1"/>
</dbReference>
<keyword evidence="2" id="KW-1185">Reference proteome</keyword>
<proteinExistence type="predicted"/>
<dbReference type="Proteomes" id="UP000245507">
    <property type="component" value="Unassembled WGS sequence"/>
</dbReference>
<gene>
    <name evidence="1" type="ORF">DJ010_03025</name>
</gene>
<evidence type="ECO:0000313" key="2">
    <source>
        <dbReference type="Proteomes" id="UP000245507"/>
    </source>
</evidence>